<keyword evidence="4 5" id="KW-0067">ATP-binding</keyword>
<evidence type="ECO:0000259" key="6">
    <source>
        <dbReference type="SMART" id="SM01074"/>
    </source>
</evidence>
<evidence type="ECO:0000256" key="2">
    <source>
        <dbReference type="ARBA" id="ARBA00022705"/>
    </source>
</evidence>
<feature type="binding site" evidence="5">
    <location>
        <begin position="61"/>
        <end position="65"/>
    </location>
    <ligand>
        <name>ATP</name>
        <dbReference type="ChEBI" id="CHEBI:30616"/>
    </ligand>
</feature>
<protein>
    <recommendedName>
        <fullName evidence="5">ORC1-type DNA replication protein</fullName>
    </recommendedName>
</protein>
<dbReference type="RefSeq" id="WP_264554783.1">
    <property type="nucleotide sequence ID" value="NZ_CP109979.1"/>
</dbReference>
<dbReference type="InterPro" id="IPR015163">
    <property type="entry name" value="Cdc6_C"/>
</dbReference>
<evidence type="ECO:0000256" key="3">
    <source>
        <dbReference type="ARBA" id="ARBA00022741"/>
    </source>
</evidence>
<dbReference type="NCBIfam" id="TIGR02928">
    <property type="entry name" value="orc1/cdc6 family replication initiation protein"/>
    <property type="match status" value="1"/>
</dbReference>
<feature type="binding site" evidence="5">
    <location>
        <position position="206"/>
    </location>
    <ligand>
        <name>ATP</name>
        <dbReference type="ChEBI" id="CHEBI:30616"/>
    </ligand>
</feature>
<dbReference type="Gene3D" id="1.10.8.60">
    <property type="match status" value="1"/>
</dbReference>
<dbReference type="HAMAP" id="MF_01407">
    <property type="entry name" value="ORC1_type_DNA_replic_protein"/>
    <property type="match status" value="1"/>
</dbReference>
<dbReference type="Pfam" id="PF13401">
    <property type="entry name" value="AAA_22"/>
    <property type="match status" value="1"/>
</dbReference>
<dbReference type="AlphaFoldDB" id="A0ABD5YQI7"/>
<comment type="similarity">
    <text evidence="1 5">Belongs to the CDC6/cdc18 family.</text>
</comment>
<dbReference type="GO" id="GO:0005524">
    <property type="term" value="F:ATP binding"/>
    <property type="evidence" value="ECO:0007669"/>
    <property type="project" value="UniProtKB-UniRule"/>
</dbReference>
<dbReference type="SUPFAM" id="SSF52540">
    <property type="entry name" value="P-loop containing nucleoside triphosphate hydrolases"/>
    <property type="match status" value="1"/>
</dbReference>
<dbReference type="Gene3D" id="1.10.10.10">
    <property type="entry name" value="Winged helix-like DNA-binding domain superfamily/Winged helix DNA-binding domain"/>
    <property type="match status" value="1"/>
</dbReference>
<keyword evidence="2 5" id="KW-0235">DNA replication</keyword>
<feature type="domain" description="Cdc6 C-terminal" evidence="6">
    <location>
        <begin position="300"/>
        <end position="385"/>
    </location>
</feature>
<dbReference type="PANTHER" id="PTHR10763">
    <property type="entry name" value="CELL DIVISION CONTROL PROTEIN 6-RELATED"/>
    <property type="match status" value="1"/>
</dbReference>
<dbReference type="PANTHER" id="PTHR10763:SF22">
    <property type="entry name" value="ORC1-TYPE DNA REPLICATION PROTEIN"/>
    <property type="match status" value="1"/>
</dbReference>
<evidence type="ECO:0000256" key="5">
    <source>
        <dbReference type="HAMAP-Rule" id="MF_01407"/>
    </source>
</evidence>
<evidence type="ECO:0000313" key="7">
    <source>
        <dbReference type="EMBL" id="MFC7189760.1"/>
    </source>
</evidence>
<accession>A0ABD5YQI7</accession>
<dbReference type="Pfam" id="PF22703">
    <property type="entry name" value="Cdc6_lid"/>
    <property type="match status" value="1"/>
</dbReference>
<dbReference type="Pfam" id="PF09079">
    <property type="entry name" value="WHD_Cdc6"/>
    <property type="match status" value="1"/>
</dbReference>
<organism evidence="7 8">
    <name type="scientific">Halocatena marina</name>
    <dbReference type="NCBI Taxonomy" id="2934937"/>
    <lineage>
        <taxon>Archaea</taxon>
        <taxon>Methanobacteriati</taxon>
        <taxon>Methanobacteriota</taxon>
        <taxon>Stenosarchaea group</taxon>
        <taxon>Halobacteria</taxon>
        <taxon>Halobacteriales</taxon>
        <taxon>Natronomonadaceae</taxon>
        <taxon>Halocatena</taxon>
    </lineage>
</organism>
<sequence length="388" mass="43114">MTGHSPPDVFADRRLLEVDYLPGRDRIVDRVELIARLDDAVNPIIFGRRPERVLVSGHTGTGKTLCTRYVANRVARYAAEQGVSAAVAHVDCLSVSTKTGVVRTVAADLNDPDTTGLSIPSRGLSLSAYDDRLRTVLEECYDVVLFLFDRIDYAESFDVVARIAELETDTCEVGSISISGDPTITDRMSNAVETALAERTFVFPPYDDTELRTILERRQDAFRSDSLEDGVIQHVVELASEGIPDARTAIETLLVAGDIARAEDADAVRTAFVPRAHKQVKSNRLREKFDQISGDTDRLLYALSTLTREEPDTDWFRTARVYEAYTTLCREQGDEPLTARRIRDLLAHVATLGITKRVDNWGGRAEGNYTTHQLLVEPDAVERAVDSQ</sequence>
<dbReference type="InterPro" id="IPR036388">
    <property type="entry name" value="WH-like_DNA-bd_sf"/>
</dbReference>
<dbReference type="Gene3D" id="3.40.50.300">
    <property type="entry name" value="P-loop containing nucleotide triphosphate hydrolases"/>
    <property type="match status" value="1"/>
</dbReference>
<keyword evidence="3 5" id="KW-0547">Nucleotide-binding</keyword>
<dbReference type="GeneID" id="76199318"/>
<evidence type="ECO:0000256" key="4">
    <source>
        <dbReference type="ARBA" id="ARBA00022840"/>
    </source>
</evidence>
<dbReference type="Proteomes" id="UP001596417">
    <property type="component" value="Unassembled WGS sequence"/>
</dbReference>
<name>A0ABD5YQI7_9EURY</name>
<dbReference type="InterPro" id="IPR027417">
    <property type="entry name" value="P-loop_NTPase"/>
</dbReference>
<dbReference type="SUPFAM" id="SSF46785">
    <property type="entry name" value="Winged helix' DNA-binding domain"/>
    <property type="match status" value="1"/>
</dbReference>
<dbReference type="GO" id="GO:0006260">
    <property type="term" value="P:DNA replication"/>
    <property type="evidence" value="ECO:0007669"/>
    <property type="project" value="UniProtKB-UniRule"/>
</dbReference>
<dbReference type="InterPro" id="IPR014277">
    <property type="entry name" value="Orc1/Cdc6_arc"/>
</dbReference>
<gene>
    <name evidence="7" type="ORF">ACFQL7_07735</name>
</gene>
<proteinExistence type="inferred from homology"/>
<keyword evidence="8" id="KW-1185">Reference proteome</keyword>
<evidence type="ECO:0000313" key="8">
    <source>
        <dbReference type="Proteomes" id="UP001596417"/>
    </source>
</evidence>
<comment type="caution">
    <text evidence="7">The sequence shown here is derived from an EMBL/GenBank/DDBJ whole genome shotgun (WGS) entry which is preliminary data.</text>
</comment>
<reference evidence="7 8" key="1">
    <citation type="journal article" date="2019" name="Int. J. Syst. Evol. Microbiol.">
        <title>The Global Catalogue of Microorganisms (GCM) 10K type strain sequencing project: providing services to taxonomists for standard genome sequencing and annotation.</title>
        <authorList>
            <consortium name="The Broad Institute Genomics Platform"/>
            <consortium name="The Broad Institute Genome Sequencing Center for Infectious Disease"/>
            <person name="Wu L."/>
            <person name="Ma J."/>
        </authorList>
    </citation>
    <scope>NUCLEOTIDE SEQUENCE [LARGE SCALE GENOMIC DNA]</scope>
    <source>
        <strain evidence="7 8">RDMS1</strain>
    </source>
</reference>
<dbReference type="InterPro" id="IPR050311">
    <property type="entry name" value="ORC1/CDC6"/>
</dbReference>
<dbReference type="CDD" id="cd08768">
    <property type="entry name" value="Cdc6_C"/>
    <property type="match status" value="1"/>
</dbReference>
<dbReference type="InterPro" id="IPR036390">
    <property type="entry name" value="WH_DNA-bd_sf"/>
</dbReference>
<feature type="binding site" evidence="5">
    <location>
        <position position="218"/>
    </location>
    <ligand>
        <name>ATP</name>
        <dbReference type="ChEBI" id="CHEBI:30616"/>
    </ligand>
</feature>
<comment type="function">
    <text evidence="5">Involved in regulation of DNA replication.</text>
</comment>
<dbReference type="InterPro" id="IPR049945">
    <property type="entry name" value="AAA_22"/>
</dbReference>
<dbReference type="EMBL" id="JBHTAX010000001">
    <property type="protein sequence ID" value="MFC7189760.1"/>
    <property type="molecule type" value="Genomic_DNA"/>
</dbReference>
<evidence type="ECO:0000256" key="1">
    <source>
        <dbReference type="ARBA" id="ARBA00006184"/>
    </source>
</evidence>
<dbReference type="SMART" id="SM01074">
    <property type="entry name" value="Cdc6_C"/>
    <property type="match status" value="1"/>
</dbReference>
<dbReference type="InterPro" id="IPR055237">
    <property type="entry name" value="Cdc6_lid"/>
</dbReference>